<protein>
    <submittedName>
        <fullName evidence="3">Uncharacterized protein</fullName>
    </submittedName>
</protein>
<accession>A0A1S1KNM2</accession>
<dbReference type="AlphaFoldDB" id="A0A1Q9WDE7"/>
<sequence>MAAAAVMTVLGLQAAQAGDTSQTPVPAAEPTMHFGETVTQSVPPSAPGTPAATPPVKAEPAPTAEPG</sequence>
<feature type="chain" id="PRO_5038589388" evidence="2">
    <location>
        <begin position="18"/>
        <end position="67"/>
    </location>
</feature>
<keyword evidence="2" id="KW-0732">Signal</keyword>
<keyword evidence="4" id="KW-1185">Reference proteome</keyword>
<comment type="caution">
    <text evidence="3">The sequence shown here is derived from an EMBL/GenBank/DDBJ whole genome shotgun (WGS) entry which is preliminary data.</text>
</comment>
<accession>A0A1Q9WDE7</accession>
<evidence type="ECO:0000313" key="3">
    <source>
        <dbReference type="EMBL" id="OHU08109.1"/>
    </source>
</evidence>
<proteinExistence type="predicted"/>
<feature type="signal peptide" evidence="2">
    <location>
        <begin position="1"/>
        <end position="17"/>
    </location>
</feature>
<dbReference type="STRING" id="1908205.BKG60_07875"/>
<dbReference type="EMBL" id="MLHV01000001">
    <property type="protein sequence ID" value="OHU08109.1"/>
    <property type="molecule type" value="Genomic_DNA"/>
</dbReference>
<dbReference type="Proteomes" id="UP000179636">
    <property type="component" value="Unassembled WGS sequence"/>
</dbReference>
<name>A0A1Q9WDE7_9MYCO</name>
<evidence type="ECO:0000256" key="2">
    <source>
        <dbReference type="SAM" id="SignalP"/>
    </source>
</evidence>
<gene>
    <name evidence="3" type="ORF">BKG61_01855</name>
</gene>
<organism evidence="3 4">
    <name type="scientific">Mycobacterium syngnathidarum</name>
    <dbReference type="NCBI Taxonomy" id="1908205"/>
    <lineage>
        <taxon>Bacteria</taxon>
        <taxon>Bacillati</taxon>
        <taxon>Actinomycetota</taxon>
        <taxon>Actinomycetes</taxon>
        <taxon>Mycobacteriales</taxon>
        <taxon>Mycobacteriaceae</taxon>
        <taxon>Mycobacterium</taxon>
    </lineage>
</organism>
<evidence type="ECO:0000256" key="1">
    <source>
        <dbReference type="SAM" id="MobiDB-lite"/>
    </source>
</evidence>
<evidence type="ECO:0000313" key="4">
    <source>
        <dbReference type="Proteomes" id="UP000179636"/>
    </source>
</evidence>
<feature type="region of interest" description="Disordered" evidence="1">
    <location>
        <begin position="37"/>
        <end position="67"/>
    </location>
</feature>
<reference evidence="3 4" key="1">
    <citation type="submission" date="2016-10" db="EMBL/GenBank/DDBJ databases">
        <title>Evaluation of Human, Animal and Environmental Mycobacterium chelonae Isolates by Core Genome Phylogenomic Analysis, Targeted Gene Comparison, and Anti-microbial Susceptibility Patterns: A Tale of Mistaken Identities.</title>
        <authorList>
            <person name="Fogelson S.B."/>
            <person name="Camus A.C."/>
            <person name="Lorenz W."/>
            <person name="Vasireddy R."/>
            <person name="Vasireddy S."/>
            <person name="Smith T."/>
            <person name="Brown-Elliott B.A."/>
            <person name="Wallace R.J.Jr."/>
            <person name="Hasan N.A."/>
            <person name="Reischl U."/>
            <person name="Sanchez S."/>
        </authorList>
    </citation>
    <scope>NUCLEOTIDE SEQUENCE [LARGE SCALE GENOMIC DNA]</scope>
    <source>
        <strain evidence="3 4">24999</strain>
    </source>
</reference>